<keyword evidence="6 8" id="KW-0503">Monooxygenase</keyword>
<organism evidence="9 10">
    <name type="scientific">Nonlabens tegetincola</name>
    <dbReference type="NCBI Taxonomy" id="323273"/>
    <lineage>
        <taxon>Bacteria</taxon>
        <taxon>Pseudomonadati</taxon>
        <taxon>Bacteroidota</taxon>
        <taxon>Flavobacteriia</taxon>
        <taxon>Flavobacteriales</taxon>
        <taxon>Flavobacteriaceae</taxon>
        <taxon>Nonlabens</taxon>
    </lineage>
</organism>
<evidence type="ECO:0000256" key="6">
    <source>
        <dbReference type="ARBA" id="ARBA00023033"/>
    </source>
</evidence>
<protein>
    <submittedName>
        <fullName evidence="9">Cytochrome P450 hydroxylase</fullName>
    </submittedName>
</protein>
<dbReference type="InterPro" id="IPR002401">
    <property type="entry name" value="Cyt_P450_E_grp-I"/>
</dbReference>
<comment type="cofactor">
    <cofactor evidence="7">
        <name>heme</name>
        <dbReference type="ChEBI" id="CHEBI:30413"/>
    </cofactor>
</comment>
<dbReference type="InterPro" id="IPR017972">
    <property type="entry name" value="Cyt_P450_CS"/>
</dbReference>
<dbReference type="InterPro" id="IPR050196">
    <property type="entry name" value="Cytochrome_P450_Monoox"/>
</dbReference>
<keyword evidence="10" id="KW-1185">Reference proteome</keyword>
<evidence type="ECO:0000256" key="7">
    <source>
        <dbReference type="PIRSR" id="PIRSR602401-1"/>
    </source>
</evidence>
<dbReference type="PROSITE" id="PS00086">
    <property type="entry name" value="CYTOCHROME_P450"/>
    <property type="match status" value="1"/>
</dbReference>
<keyword evidence="3 7" id="KW-0479">Metal-binding</keyword>
<keyword evidence="4 8" id="KW-0560">Oxidoreductase</keyword>
<dbReference type="GO" id="GO:0004497">
    <property type="term" value="F:monooxygenase activity"/>
    <property type="evidence" value="ECO:0007669"/>
    <property type="project" value="UniProtKB-KW"/>
</dbReference>
<dbReference type="InterPro" id="IPR001128">
    <property type="entry name" value="Cyt_P450"/>
</dbReference>
<dbReference type="EMBL" id="BBML01000007">
    <property type="protein sequence ID" value="GAK97725.1"/>
    <property type="molecule type" value="Genomic_DNA"/>
</dbReference>
<comment type="caution">
    <text evidence="9">The sequence shown here is derived from an EMBL/GenBank/DDBJ whole genome shotgun (WGS) entry which is preliminary data.</text>
</comment>
<feature type="binding site" description="axial binding residue" evidence="7">
    <location>
        <position position="394"/>
    </location>
    <ligand>
        <name>heme</name>
        <dbReference type="ChEBI" id="CHEBI:30413"/>
    </ligand>
    <ligandPart>
        <name>Fe</name>
        <dbReference type="ChEBI" id="CHEBI:18248"/>
    </ligandPart>
</feature>
<keyword evidence="2 7" id="KW-0349">Heme</keyword>
<dbReference type="RefSeq" id="WP_042279527.1">
    <property type="nucleotide sequence ID" value="NZ_BBML01000007.1"/>
</dbReference>
<gene>
    <name evidence="9" type="ORF">JCM19294_264</name>
</gene>
<name>A0A090Q400_9FLAO</name>
<dbReference type="SUPFAM" id="SSF48264">
    <property type="entry name" value="Cytochrome P450"/>
    <property type="match status" value="1"/>
</dbReference>
<accession>A0A090Q400</accession>
<dbReference type="GO" id="GO:0005506">
    <property type="term" value="F:iron ion binding"/>
    <property type="evidence" value="ECO:0007669"/>
    <property type="project" value="InterPro"/>
</dbReference>
<evidence type="ECO:0000313" key="10">
    <source>
        <dbReference type="Proteomes" id="UP000029221"/>
    </source>
</evidence>
<dbReference type="InterPro" id="IPR036396">
    <property type="entry name" value="Cyt_P450_sf"/>
</dbReference>
<dbReference type="PRINTS" id="PR00463">
    <property type="entry name" value="EP450I"/>
</dbReference>
<comment type="similarity">
    <text evidence="1 8">Belongs to the cytochrome P450 family.</text>
</comment>
<evidence type="ECO:0000313" key="9">
    <source>
        <dbReference type="EMBL" id="GAK97725.1"/>
    </source>
</evidence>
<evidence type="ECO:0000256" key="3">
    <source>
        <dbReference type="ARBA" id="ARBA00022723"/>
    </source>
</evidence>
<dbReference type="PRINTS" id="PR00385">
    <property type="entry name" value="P450"/>
</dbReference>
<reference evidence="9" key="1">
    <citation type="journal article" date="2014" name="Genome Announc.">
        <title>Draft Genome Sequences of Marine Flavobacterium Nonlabens Strains NR17, NR24, NR27, NR32, NR33, and Ara13.</title>
        <authorList>
            <person name="Nakanishi M."/>
            <person name="Meirelles P."/>
            <person name="Suzuki R."/>
            <person name="Takatani N."/>
            <person name="Mino S."/>
            <person name="Suda W."/>
            <person name="Oshima K."/>
            <person name="Hattori M."/>
            <person name="Ohkuma M."/>
            <person name="Hosokawa M."/>
            <person name="Miyashita K."/>
            <person name="Thompson F.L."/>
            <person name="Niwa A."/>
            <person name="Sawabe T."/>
            <person name="Sawabe T."/>
        </authorList>
    </citation>
    <scope>NUCLEOTIDE SEQUENCE [LARGE SCALE GENOMIC DNA]</scope>
    <source>
        <strain evidence="9">JCM 19294</strain>
    </source>
</reference>
<evidence type="ECO:0000256" key="8">
    <source>
        <dbReference type="RuleBase" id="RU000461"/>
    </source>
</evidence>
<dbReference type="PANTHER" id="PTHR24291:SF50">
    <property type="entry name" value="BIFUNCTIONAL ALBAFLAVENONE MONOOXYGENASE_TERPENE SYNTHASE"/>
    <property type="match status" value="1"/>
</dbReference>
<keyword evidence="5 7" id="KW-0408">Iron</keyword>
<dbReference type="Proteomes" id="UP000029221">
    <property type="component" value="Unassembled WGS sequence"/>
</dbReference>
<proteinExistence type="inferred from homology"/>
<evidence type="ECO:0000256" key="5">
    <source>
        <dbReference type="ARBA" id="ARBA00023004"/>
    </source>
</evidence>
<sequence length="444" mass="52327">MEIPQVPFIEFFSKSRQIYKDPLPFHRYNFKKYGKTFKIKPKSGLIIHFTCDEDLAQYMLQKNQKNFHKSTLQTKDLGKYIGHGLLTANGEQWKANRKLIQPAFYKKSIATLMNKMEEVVDEELGKIRPNETQDVFEIFNNLAFKVVAKTLFYIEDIDDKINRLQEITEKAQKMLIKELRLPFLLWYYKREWLSGSGSIPYHLELINEARKLLSDIIDDRKTSQKHFGDLLDMLLHSTYEDGSYMSKEQLIDEILVLFIAGHETTANALSFATELLAQHQNAQDLVLQSLQDVDNESDLMTQIMRSQFTKQCVEETLRLYPPAYVTDRVALKDDECGSLKIDKNTNWLISFYELHRREDLWESPDDFKPERFNPDKVKEYRNFYFPFGAGPRMCVGNNFAMFEMIMVLNKLVSKYHLVPTRERIEYNPLITLKPKKAIVMFKER</sequence>
<dbReference type="eggNOG" id="COG2124">
    <property type="taxonomic scope" value="Bacteria"/>
</dbReference>
<dbReference type="PANTHER" id="PTHR24291">
    <property type="entry name" value="CYTOCHROME P450 FAMILY 4"/>
    <property type="match status" value="1"/>
</dbReference>
<evidence type="ECO:0000256" key="2">
    <source>
        <dbReference type="ARBA" id="ARBA00022617"/>
    </source>
</evidence>
<dbReference type="AlphaFoldDB" id="A0A090Q400"/>
<dbReference type="Gene3D" id="1.10.630.10">
    <property type="entry name" value="Cytochrome P450"/>
    <property type="match status" value="1"/>
</dbReference>
<dbReference type="GO" id="GO:0016705">
    <property type="term" value="F:oxidoreductase activity, acting on paired donors, with incorporation or reduction of molecular oxygen"/>
    <property type="evidence" value="ECO:0007669"/>
    <property type="project" value="InterPro"/>
</dbReference>
<evidence type="ECO:0000256" key="4">
    <source>
        <dbReference type="ARBA" id="ARBA00023002"/>
    </source>
</evidence>
<evidence type="ECO:0000256" key="1">
    <source>
        <dbReference type="ARBA" id="ARBA00010617"/>
    </source>
</evidence>
<dbReference type="Pfam" id="PF00067">
    <property type="entry name" value="p450"/>
    <property type="match status" value="1"/>
</dbReference>
<dbReference type="GO" id="GO:0020037">
    <property type="term" value="F:heme binding"/>
    <property type="evidence" value="ECO:0007669"/>
    <property type="project" value="InterPro"/>
</dbReference>